<comment type="caution">
    <text evidence="1">The sequence shown here is derived from an EMBL/GenBank/DDBJ whole genome shotgun (WGS) entry which is preliminary data.</text>
</comment>
<sequence length="81" mass="9675">MKSRLNLTIEESVIQRMKQYAEKQHTRVSDLVEDYFRNVTKPLKKKSFMDIVDQLPQHDIDAKADLKELYYQDKKKAAKVF</sequence>
<dbReference type="RefSeq" id="WP_133230889.1">
    <property type="nucleotide sequence ID" value="NZ_SOZE01000010.1"/>
</dbReference>
<dbReference type="EMBL" id="SOZE01000010">
    <property type="protein sequence ID" value="TFF37543.1"/>
    <property type="molecule type" value="Genomic_DNA"/>
</dbReference>
<evidence type="ECO:0000313" key="2">
    <source>
        <dbReference type="Proteomes" id="UP000297540"/>
    </source>
</evidence>
<proteinExistence type="predicted"/>
<reference evidence="1 2" key="1">
    <citation type="journal article" date="2017" name="Int. J. Syst. Evol. Microbiol.">
        <title>Mucilaginibacterpsychrotolerans sp. nov., isolated from peatlands.</title>
        <authorList>
            <person name="Deng Y."/>
            <person name="Shen L."/>
            <person name="Xu B."/>
            <person name="Liu Y."/>
            <person name="Gu Z."/>
            <person name="Liu H."/>
            <person name="Zhou Y."/>
        </authorList>
    </citation>
    <scope>NUCLEOTIDE SEQUENCE [LARGE SCALE GENOMIC DNA]</scope>
    <source>
        <strain evidence="1 2">NH7-4</strain>
    </source>
</reference>
<protein>
    <submittedName>
        <fullName evidence="1">Uncharacterized protein</fullName>
    </submittedName>
</protein>
<dbReference type="Proteomes" id="UP000297540">
    <property type="component" value="Unassembled WGS sequence"/>
</dbReference>
<dbReference type="Pfam" id="PF19891">
    <property type="entry name" value="DUF6364"/>
    <property type="match status" value="1"/>
</dbReference>
<evidence type="ECO:0000313" key="1">
    <source>
        <dbReference type="EMBL" id="TFF37543.1"/>
    </source>
</evidence>
<dbReference type="AlphaFoldDB" id="A0A4Y8SEN3"/>
<gene>
    <name evidence="1" type="ORF">E2R66_12170</name>
</gene>
<accession>A0A4Y8SEN3</accession>
<keyword evidence="2" id="KW-1185">Reference proteome</keyword>
<organism evidence="1 2">
    <name type="scientific">Mucilaginibacter psychrotolerans</name>
    <dbReference type="NCBI Taxonomy" id="1524096"/>
    <lineage>
        <taxon>Bacteria</taxon>
        <taxon>Pseudomonadati</taxon>
        <taxon>Bacteroidota</taxon>
        <taxon>Sphingobacteriia</taxon>
        <taxon>Sphingobacteriales</taxon>
        <taxon>Sphingobacteriaceae</taxon>
        <taxon>Mucilaginibacter</taxon>
    </lineage>
</organism>
<name>A0A4Y8SEN3_9SPHI</name>
<dbReference type="OrthoDB" id="678344at2"/>
<dbReference type="InterPro" id="IPR045944">
    <property type="entry name" value="DUF6364"/>
</dbReference>